<proteinExistence type="predicted"/>
<reference evidence="1" key="1">
    <citation type="submission" date="2015-10" db="EMBL/GenBank/DDBJ databases">
        <authorList>
            <person name="Gilbert D.G."/>
        </authorList>
    </citation>
    <scope>NUCLEOTIDE SEQUENCE</scope>
    <source>
        <strain evidence="1">Phyl III-seqv23</strain>
    </source>
</reference>
<protein>
    <submittedName>
        <fullName evidence="1">Uncharacterized protein</fullName>
    </submittedName>
</protein>
<gene>
    <name evidence="1" type="ORF">RUN39_v1_590127</name>
</gene>
<sequence>MTPLCGAQGQGTVFAAQSVWSRLP</sequence>
<evidence type="ECO:0000313" key="1">
    <source>
        <dbReference type="EMBL" id="CUV13569.1"/>
    </source>
</evidence>
<name>A0A0S4TUZ4_RALSL</name>
<accession>A0A0S4TUZ4</accession>
<organism evidence="1">
    <name type="scientific">Ralstonia solanacearum</name>
    <name type="common">Pseudomonas solanacearum</name>
    <dbReference type="NCBI Taxonomy" id="305"/>
    <lineage>
        <taxon>Bacteria</taxon>
        <taxon>Pseudomonadati</taxon>
        <taxon>Pseudomonadota</taxon>
        <taxon>Betaproteobacteria</taxon>
        <taxon>Burkholderiales</taxon>
        <taxon>Burkholderiaceae</taxon>
        <taxon>Ralstonia</taxon>
        <taxon>Ralstonia solanacearum species complex</taxon>
    </lineage>
</organism>
<dbReference type="EMBL" id="LN899819">
    <property type="protein sequence ID" value="CUV13569.1"/>
    <property type="molecule type" value="Genomic_DNA"/>
</dbReference>
<dbReference type="AlphaFoldDB" id="A0A0S4TUZ4"/>